<dbReference type="SUPFAM" id="SSF46689">
    <property type="entry name" value="Homeodomain-like"/>
    <property type="match status" value="2"/>
</dbReference>
<dbReference type="InterPro" id="IPR018060">
    <property type="entry name" value="HTH_AraC"/>
</dbReference>
<evidence type="ECO:0000256" key="3">
    <source>
        <dbReference type="ARBA" id="ARBA00023163"/>
    </source>
</evidence>
<evidence type="ECO:0000313" key="6">
    <source>
        <dbReference type="Proteomes" id="UP000638462"/>
    </source>
</evidence>
<dbReference type="InterPro" id="IPR009057">
    <property type="entry name" value="Homeodomain-like_sf"/>
</dbReference>
<evidence type="ECO:0000313" key="5">
    <source>
        <dbReference type="EMBL" id="GGF13261.1"/>
    </source>
</evidence>
<dbReference type="Gene3D" id="1.10.10.60">
    <property type="entry name" value="Homeodomain-like"/>
    <property type="match status" value="2"/>
</dbReference>
<protein>
    <submittedName>
        <fullName evidence="5">AraC family transcriptional regulator</fullName>
    </submittedName>
</protein>
<dbReference type="InterPro" id="IPR050204">
    <property type="entry name" value="AraC_XylS_family_regulators"/>
</dbReference>
<dbReference type="Pfam" id="PF12833">
    <property type="entry name" value="HTH_18"/>
    <property type="match status" value="1"/>
</dbReference>
<dbReference type="Proteomes" id="UP000638462">
    <property type="component" value="Unassembled WGS sequence"/>
</dbReference>
<keyword evidence="6" id="KW-1185">Reference proteome</keyword>
<dbReference type="InterPro" id="IPR037923">
    <property type="entry name" value="HTH-like"/>
</dbReference>
<comment type="caution">
    <text evidence="5">The sequence shown here is derived from an EMBL/GenBank/DDBJ whole genome shotgun (WGS) entry which is preliminary data.</text>
</comment>
<keyword evidence="2" id="KW-0238">DNA-binding</keyword>
<proteinExistence type="predicted"/>
<gene>
    <name evidence="5" type="ORF">GCM10008027_42550</name>
</gene>
<dbReference type="PANTHER" id="PTHR46796:SF7">
    <property type="entry name" value="ARAC FAMILY TRANSCRIPTIONAL REGULATOR"/>
    <property type="match status" value="1"/>
</dbReference>
<evidence type="ECO:0000256" key="2">
    <source>
        <dbReference type="ARBA" id="ARBA00023125"/>
    </source>
</evidence>
<keyword evidence="3" id="KW-0804">Transcription</keyword>
<dbReference type="SUPFAM" id="SSF51215">
    <property type="entry name" value="Regulatory protein AraC"/>
    <property type="match status" value="1"/>
</dbReference>
<dbReference type="EMBL" id="BMIT01000030">
    <property type="protein sequence ID" value="GGF13261.1"/>
    <property type="molecule type" value="Genomic_DNA"/>
</dbReference>
<dbReference type="PANTHER" id="PTHR46796">
    <property type="entry name" value="HTH-TYPE TRANSCRIPTIONAL ACTIVATOR RHAS-RELATED"/>
    <property type="match status" value="1"/>
</dbReference>
<dbReference type="PROSITE" id="PS01124">
    <property type="entry name" value="HTH_ARAC_FAMILY_2"/>
    <property type="match status" value="1"/>
</dbReference>
<dbReference type="SMART" id="SM00342">
    <property type="entry name" value="HTH_ARAC"/>
    <property type="match status" value="1"/>
</dbReference>
<reference evidence="6" key="1">
    <citation type="journal article" date="2019" name="Int. J. Syst. Evol. Microbiol.">
        <title>The Global Catalogue of Microorganisms (GCM) 10K type strain sequencing project: providing services to taxonomists for standard genome sequencing and annotation.</title>
        <authorList>
            <consortium name="The Broad Institute Genomics Platform"/>
            <consortium name="The Broad Institute Genome Sequencing Center for Infectious Disease"/>
            <person name="Wu L."/>
            <person name="Ma J."/>
        </authorList>
    </citation>
    <scope>NUCLEOTIDE SEQUENCE [LARGE SCALE GENOMIC DNA]</scope>
    <source>
        <strain evidence="6">CGMCC 1.15394</strain>
    </source>
</reference>
<dbReference type="RefSeq" id="WP_229677673.1">
    <property type="nucleotide sequence ID" value="NZ_BMIT01000030.1"/>
</dbReference>
<name>A0ABQ1U9E3_9GAMM</name>
<dbReference type="InterPro" id="IPR032783">
    <property type="entry name" value="AraC_lig"/>
</dbReference>
<feature type="domain" description="HTH araC/xylS-type" evidence="4">
    <location>
        <begin position="202"/>
        <end position="299"/>
    </location>
</feature>
<keyword evidence="1" id="KW-0805">Transcription regulation</keyword>
<sequence>MLTIVILRDIRKRFDTVSVLYIADRIFMTDRLAALFEHFSLKAHAFQSGPLCGLNTIENRGDLGQLHLIKEGNVEVWHGKKLAYKIDEPSLLLYPKPLTRSFVSAPNTGAHFICADVSFEGKEANPIVNALPDSLCLPLSDLPHCQQVLNLLLEESAECYCGRQVLLDRLFEVLLVQLLRELMEAGSIKVGMLAGLSDRRLRKALVSIHDNPEIDWTVDNLAAKCGMSRSVFSNLFRTTIGETPVRYLQRWRIGLVQKWLKQGQTLSLISEEAGYQSESALSRAFKTQVGLSPRQWLLNEKAKSGG</sequence>
<dbReference type="Pfam" id="PF12852">
    <property type="entry name" value="Cupin_6"/>
    <property type="match status" value="1"/>
</dbReference>
<organism evidence="5 6">
    <name type="scientific">Pseudoalteromonas gelatinilytica</name>
    <dbReference type="NCBI Taxonomy" id="1703256"/>
    <lineage>
        <taxon>Bacteria</taxon>
        <taxon>Pseudomonadati</taxon>
        <taxon>Pseudomonadota</taxon>
        <taxon>Gammaproteobacteria</taxon>
        <taxon>Alteromonadales</taxon>
        <taxon>Pseudoalteromonadaceae</taxon>
        <taxon>Pseudoalteromonas</taxon>
    </lineage>
</organism>
<accession>A0ABQ1U9E3</accession>
<evidence type="ECO:0000256" key="1">
    <source>
        <dbReference type="ARBA" id="ARBA00023015"/>
    </source>
</evidence>
<evidence type="ECO:0000259" key="4">
    <source>
        <dbReference type="PROSITE" id="PS01124"/>
    </source>
</evidence>